<gene>
    <name evidence="1" type="ORF">SAMN05421780_101506</name>
</gene>
<organism evidence="1 2">
    <name type="scientific">Flexibacter flexilis DSM 6793</name>
    <dbReference type="NCBI Taxonomy" id="927664"/>
    <lineage>
        <taxon>Bacteria</taxon>
        <taxon>Pseudomonadati</taxon>
        <taxon>Bacteroidota</taxon>
        <taxon>Cytophagia</taxon>
        <taxon>Cytophagales</taxon>
        <taxon>Flexibacteraceae</taxon>
        <taxon>Flexibacter</taxon>
    </lineage>
</organism>
<evidence type="ECO:0000313" key="1">
    <source>
        <dbReference type="EMBL" id="SFB79265.1"/>
    </source>
</evidence>
<evidence type="ECO:0000313" key="2">
    <source>
        <dbReference type="Proteomes" id="UP000199514"/>
    </source>
</evidence>
<keyword evidence="2" id="KW-1185">Reference proteome</keyword>
<dbReference type="Proteomes" id="UP000199514">
    <property type="component" value="Unassembled WGS sequence"/>
</dbReference>
<dbReference type="EMBL" id="FOLE01000001">
    <property type="protein sequence ID" value="SFB79265.1"/>
    <property type="molecule type" value="Genomic_DNA"/>
</dbReference>
<sequence>MLYSIQNTTQLPYDEQFTTFHCSCPSCSVITQKKSFALHIIYKLETECNF</sequence>
<reference evidence="1 2" key="1">
    <citation type="submission" date="2016-10" db="EMBL/GenBank/DDBJ databases">
        <authorList>
            <person name="de Groot N.N."/>
        </authorList>
    </citation>
    <scope>NUCLEOTIDE SEQUENCE [LARGE SCALE GENOMIC DNA]</scope>
    <source>
        <strain evidence="1 2">DSM 6793</strain>
    </source>
</reference>
<accession>A0A1I1DWE3</accession>
<name>A0A1I1DWE3_9BACT</name>
<dbReference type="AlphaFoldDB" id="A0A1I1DWE3"/>
<protein>
    <submittedName>
        <fullName evidence="1">Uncharacterized protein</fullName>
    </submittedName>
</protein>
<proteinExistence type="predicted"/>
<dbReference type="STRING" id="927664.SAMN05421780_101506"/>